<name>A0A0D2ZUV5_BRAOL</name>
<reference evidence="3" key="1">
    <citation type="journal article" date="2014" name="Genome Biol.">
        <title>Transcriptome and methylome profiling reveals relics of genome dominance in the mesopolyploid Brassica oleracea.</title>
        <authorList>
            <person name="Parkin I.A."/>
            <person name="Koh C."/>
            <person name="Tang H."/>
            <person name="Robinson S.J."/>
            <person name="Kagale S."/>
            <person name="Clarke W.E."/>
            <person name="Town C.D."/>
            <person name="Nixon J."/>
            <person name="Krishnakumar V."/>
            <person name="Bidwell S.L."/>
            <person name="Denoeud F."/>
            <person name="Belcram H."/>
            <person name="Links M.G."/>
            <person name="Just J."/>
            <person name="Clarke C."/>
            <person name="Bender T."/>
            <person name="Huebert T."/>
            <person name="Mason A.S."/>
            <person name="Pires J.C."/>
            <person name="Barker G."/>
            <person name="Moore J."/>
            <person name="Walley P.G."/>
            <person name="Manoli S."/>
            <person name="Batley J."/>
            <person name="Edwards D."/>
            <person name="Nelson M.N."/>
            <person name="Wang X."/>
            <person name="Paterson A.H."/>
            <person name="King G."/>
            <person name="Bancroft I."/>
            <person name="Chalhoub B."/>
            <person name="Sharpe A.G."/>
        </authorList>
    </citation>
    <scope>NUCLEOTIDE SEQUENCE [LARGE SCALE GENOMIC DNA]</scope>
    <source>
        <strain evidence="3">cv. TO1000</strain>
    </source>
</reference>
<evidence type="ECO:0000256" key="2">
    <source>
        <dbReference type="SAM" id="MobiDB-lite"/>
    </source>
</evidence>
<dbReference type="InterPro" id="IPR012476">
    <property type="entry name" value="GLE1"/>
</dbReference>
<proteinExistence type="predicted"/>
<dbReference type="AlphaFoldDB" id="A0A0D2ZUV5"/>
<keyword evidence="1" id="KW-0175">Coiled coil</keyword>
<feature type="coiled-coil region" evidence="1">
    <location>
        <begin position="210"/>
        <end position="237"/>
    </location>
</feature>
<protein>
    <submittedName>
        <fullName evidence="3">Uncharacterized protein</fullName>
    </submittedName>
</protein>
<keyword evidence="4" id="KW-1185">Reference proteome</keyword>
<dbReference type="EnsemblPlants" id="Bo01390s050.1">
    <property type="protein sequence ID" value="Bo01390s050.1"/>
    <property type="gene ID" value="Bo01390s050"/>
</dbReference>
<dbReference type="GO" id="GO:0016973">
    <property type="term" value="P:poly(A)+ mRNA export from nucleus"/>
    <property type="evidence" value="ECO:0007669"/>
    <property type="project" value="InterPro"/>
</dbReference>
<dbReference type="eggNOG" id="KOG2412">
    <property type="taxonomic scope" value="Eukaryota"/>
</dbReference>
<dbReference type="Proteomes" id="UP000032141">
    <property type="component" value="Unassembled WGS sequence"/>
</dbReference>
<evidence type="ECO:0000256" key="1">
    <source>
        <dbReference type="SAM" id="Coils"/>
    </source>
</evidence>
<dbReference type="OMA" id="TLGMGSR"/>
<organism evidence="3 4">
    <name type="scientific">Brassica oleracea var. oleracea</name>
    <dbReference type="NCBI Taxonomy" id="109376"/>
    <lineage>
        <taxon>Eukaryota</taxon>
        <taxon>Viridiplantae</taxon>
        <taxon>Streptophyta</taxon>
        <taxon>Embryophyta</taxon>
        <taxon>Tracheophyta</taxon>
        <taxon>Spermatophyta</taxon>
        <taxon>Magnoliopsida</taxon>
        <taxon>eudicotyledons</taxon>
        <taxon>Gunneridae</taxon>
        <taxon>Pentapetalae</taxon>
        <taxon>rosids</taxon>
        <taxon>malvids</taxon>
        <taxon>Brassicales</taxon>
        <taxon>Brassicaceae</taxon>
        <taxon>Brassiceae</taxon>
        <taxon>Brassica</taxon>
    </lineage>
</organism>
<dbReference type="PANTHER" id="PTHR12960">
    <property type="entry name" value="GLE-1-RELATED"/>
    <property type="match status" value="1"/>
</dbReference>
<dbReference type="HOGENOM" id="CLU_082857_0_0_1"/>
<reference evidence="3" key="2">
    <citation type="submission" date="2015-06" db="UniProtKB">
        <authorList>
            <consortium name="EnsemblPlants"/>
        </authorList>
    </citation>
    <scope>IDENTIFICATION</scope>
</reference>
<feature type="compositionally biased region" description="Acidic residues" evidence="2">
    <location>
        <begin position="114"/>
        <end position="130"/>
    </location>
</feature>
<dbReference type="PANTHER" id="PTHR12960:SF0">
    <property type="entry name" value="MRNA EXPORT FACTOR GLE1"/>
    <property type="match status" value="1"/>
</dbReference>
<dbReference type="Gramene" id="Bo01390s050.1">
    <property type="protein sequence ID" value="Bo01390s050.1"/>
    <property type="gene ID" value="Bo01390s050"/>
</dbReference>
<dbReference type="GO" id="GO:0031369">
    <property type="term" value="F:translation initiation factor binding"/>
    <property type="evidence" value="ECO:0007669"/>
    <property type="project" value="TreeGrafter"/>
</dbReference>
<feature type="region of interest" description="Disordered" evidence="2">
    <location>
        <begin position="114"/>
        <end position="135"/>
    </location>
</feature>
<sequence>MRVGVLDSAHQRVGSFGVSQISVLFWGFYYHSLYFKVASFCVCRGIVLEPPCPRRVDGISIDPEPNSNFDSLLSEIESVEKKLNVFSKFPQPFTQTTLGMGSRGGGFVMRVSEDEMESDVDEESDEEEEEKDHSQICTKGKHFACDELYLSDESDDEFDCEPESFLLSKMGLAESALYEVINDHQTEVKEDIKSQVSVAETEMLQEIETFRSAIARVEKYKETRKEVERKLDLQYQRKV</sequence>
<dbReference type="GO" id="GO:0044614">
    <property type="term" value="C:nuclear pore cytoplasmic filaments"/>
    <property type="evidence" value="ECO:0007669"/>
    <property type="project" value="TreeGrafter"/>
</dbReference>
<accession>A0A0D2ZUV5</accession>
<dbReference type="GO" id="GO:0000822">
    <property type="term" value="F:inositol hexakisphosphate binding"/>
    <property type="evidence" value="ECO:0007669"/>
    <property type="project" value="TreeGrafter"/>
</dbReference>
<dbReference type="GO" id="GO:0005737">
    <property type="term" value="C:cytoplasm"/>
    <property type="evidence" value="ECO:0007669"/>
    <property type="project" value="TreeGrafter"/>
</dbReference>
<dbReference type="STRING" id="109376.A0A0D2ZUV5"/>
<evidence type="ECO:0000313" key="3">
    <source>
        <dbReference type="EnsemblPlants" id="Bo01390s050.1"/>
    </source>
</evidence>
<dbReference type="GO" id="GO:0005543">
    <property type="term" value="F:phospholipid binding"/>
    <property type="evidence" value="ECO:0007669"/>
    <property type="project" value="TreeGrafter"/>
</dbReference>
<evidence type="ECO:0000313" key="4">
    <source>
        <dbReference type="Proteomes" id="UP000032141"/>
    </source>
</evidence>